<dbReference type="RefSeq" id="WP_077085564.1">
    <property type="nucleotide sequence ID" value="NZ_CP024596.1"/>
</dbReference>
<sequence length="115" mass="13652">MLEGDNIRVQNVKGLTDIELEKIKAFLQGAVCCWCLSHKGKWFMAKDLIADHKWENYPLDVLRSRYKNQGKDDKYAFDQASQDAGKILKKVLLEDERIFETKKERDRDDRQYRLK</sequence>
<dbReference type="Proteomes" id="UP001179540">
    <property type="component" value="Chromosome"/>
</dbReference>
<dbReference type="AlphaFoldDB" id="A0AAF0BE22"/>
<dbReference type="EMBL" id="CP116613">
    <property type="protein sequence ID" value="WCF99919.1"/>
    <property type="molecule type" value="Genomic_DNA"/>
</dbReference>
<protein>
    <submittedName>
        <fullName evidence="1">Uncharacterized protein</fullName>
    </submittedName>
</protein>
<organism evidence="1 2">
    <name type="scientific">Porphyromonas gingivalis</name>
    <name type="common">Bacteroides gingivalis</name>
    <dbReference type="NCBI Taxonomy" id="837"/>
    <lineage>
        <taxon>Bacteria</taxon>
        <taxon>Pseudomonadati</taxon>
        <taxon>Bacteroidota</taxon>
        <taxon>Bacteroidia</taxon>
        <taxon>Bacteroidales</taxon>
        <taxon>Porphyromonadaceae</taxon>
        <taxon>Porphyromonas</taxon>
    </lineage>
</organism>
<name>A0AAF0BE22_PORGN</name>
<gene>
    <name evidence="1" type="ORF">NY149_04650</name>
</gene>
<reference evidence="1" key="1">
    <citation type="submission" date="2023-01" db="EMBL/GenBank/DDBJ databases">
        <title>Phages are important unrecognized players in the ecology of the oral pathogen Porphyromonas gingivalis.</title>
        <authorList>
            <person name="Matrishin C.B."/>
            <person name="Kauffman K.M."/>
        </authorList>
    </citation>
    <scope>NUCLEOTIDE SEQUENCE</scope>
    <source>
        <strain evidence="1">HG1691old</strain>
    </source>
</reference>
<evidence type="ECO:0000313" key="1">
    <source>
        <dbReference type="EMBL" id="WCF99919.1"/>
    </source>
</evidence>
<accession>A0AAF0BE22</accession>
<evidence type="ECO:0000313" key="2">
    <source>
        <dbReference type="Proteomes" id="UP001179540"/>
    </source>
</evidence>
<proteinExistence type="predicted"/>